<evidence type="ECO:0000313" key="6">
    <source>
        <dbReference type="Proteomes" id="UP001061302"/>
    </source>
</evidence>
<dbReference type="EMBL" id="CP106753">
    <property type="protein sequence ID" value="UXY15913.1"/>
    <property type="molecule type" value="Genomic_DNA"/>
</dbReference>
<feature type="chain" id="PRO_5045150475" evidence="3">
    <location>
        <begin position="20"/>
        <end position="334"/>
    </location>
</feature>
<evidence type="ECO:0000256" key="2">
    <source>
        <dbReference type="ARBA" id="ARBA00022729"/>
    </source>
</evidence>
<reference evidence="5" key="1">
    <citation type="submission" date="2022-10" db="EMBL/GenBank/DDBJ databases">
        <title>Chitiniphilus purpureus sp. nov., a novel chitin-degrading bacterium isolated from crawfish pond sediment.</title>
        <authorList>
            <person name="Li K."/>
        </authorList>
    </citation>
    <scope>NUCLEOTIDE SEQUENCE</scope>
    <source>
        <strain evidence="5">CD1</strain>
    </source>
</reference>
<dbReference type="Pfam" id="PF09375">
    <property type="entry name" value="Peptidase_M75"/>
    <property type="match status" value="1"/>
</dbReference>
<gene>
    <name evidence="5" type="ORF">N8I74_02530</name>
</gene>
<dbReference type="InterPro" id="IPR038352">
    <property type="entry name" value="Imelysin_sf"/>
</dbReference>
<evidence type="ECO:0000313" key="5">
    <source>
        <dbReference type="EMBL" id="UXY15913.1"/>
    </source>
</evidence>
<dbReference type="InterPro" id="IPR018976">
    <property type="entry name" value="Imelysin-like"/>
</dbReference>
<keyword evidence="6" id="KW-1185">Reference proteome</keyword>
<feature type="signal peptide" evidence="3">
    <location>
        <begin position="1"/>
        <end position="19"/>
    </location>
</feature>
<sequence length="334" mass="35740">MTRRLLTLMLAAGTALAHAEAPVPDAAFAARWIDTAYVGRHQALSAAGERFAVAAKALCAKPGDASLQAARNAWREAMLAWRTMDGATGGPMVLERSGRMLDFRPTRTQEIEKRIAAGEPVDPHNVSVRGLPAAEYLLYGDAQPKAQLARLRQAARCAYLQGVAERALLDIRQLDAGWTLYLTQLQGEADFFRRNLLAETIGLMLSGIEGAIRRLPRVEEAEPDAWPDWRSGLTKPALAAQLDGFATAYFGADGTDGLSAFVASQGHAKVNTLIKARYDAARTALAALPEQPVRQGTAQRDAVRNALVALKAALAGELAGALEVVLGFNDSDGD</sequence>
<keyword evidence="2 3" id="KW-0732">Signal</keyword>
<evidence type="ECO:0000256" key="3">
    <source>
        <dbReference type="SAM" id="SignalP"/>
    </source>
</evidence>
<proteinExistence type="predicted"/>
<dbReference type="InterPro" id="IPR034984">
    <property type="entry name" value="Imelysin-like_IPPA"/>
</dbReference>
<dbReference type="RefSeq" id="WP_263125350.1">
    <property type="nucleotide sequence ID" value="NZ_CP106753.1"/>
</dbReference>
<accession>A0ABY6DVN4</accession>
<name>A0ABY6DVN4_9NEIS</name>
<feature type="domain" description="Imelysin-like" evidence="4">
    <location>
        <begin position="40"/>
        <end position="315"/>
    </location>
</feature>
<evidence type="ECO:0000256" key="1">
    <source>
        <dbReference type="ARBA" id="ARBA00004196"/>
    </source>
</evidence>
<dbReference type="Proteomes" id="UP001061302">
    <property type="component" value="Chromosome"/>
</dbReference>
<evidence type="ECO:0000259" key="4">
    <source>
        <dbReference type="Pfam" id="PF09375"/>
    </source>
</evidence>
<organism evidence="5 6">
    <name type="scientific">Chitiniphilus purpureus</name>
    <dbReference type="NCBI Taxonomy" id="2981137"/>
    <lineage>
        <taxon>Bacteria</taxon>
        <taxon>Pseudomonadati</taxon>
        <taxon>Pseudomonadota</taxon>
        <taxon>Betaproteobacteria</taxon>
        <taxon>Neisseriales</taxon>
        <taxon>Chitinibacteraceae</taxon>
        <taxon>Chitiniphilus</taxon>
    </lineage>
</organism>
<protein>
    <submittedName>
        <fullName evidence="5">Imelysin family protein</fullName>
    </submittedName>
</protein>
<dbReference type="Gene3D" id="1.20.1420.20">
    <property type="entry name" value="M75 peptidase, HXXE motif"/>
    <property type="match status" value="1"/>
</dbReference>
<comment type="subcellular location">
    <subcellularLocation>
        <location evidence="1">Cell envelope</location>
    </subcellularLocation>
</comment>
<dbReference type="CDD" id="cd14659">
    <property type="entry name" value="Imelysin-like_IPPA"/>
    <property type="match status" value="1"/>
</dbReference>